<dbReference type="EMBL" id="LAIR01000002">
    <property type="protein sequence ID" value="KNX39529.1"/>
    <property type="molecule type" value="Genomic_DNA"/>
</dbReference>
<dbReference type="Proteomes" id="UP000037397">
    <property type="component" value="Unassembled WGS sequence"/>
</dbReference>
<dbReference type="AlphaFoldDB" id="A0A0L6CP47"/>
<keyword evidence="2" id="KW-1185">Reference proteome</keyword>
<proteinExistence type="predicted"/>
<evidence type="ECO:0000313" key="2">
    <source>
        <dbReference type="Proteomes" id="UP000037397"/>
    </source>
</evidence>
<organism evidence="1 2">
    <name type="scientific">Luteipulveratus halotolerans</name>
    <dbReference type="NCBI Taxonomy" id="1631356"/>
    <lineage>
        <taxon>Bacteria</taxon>
        <taxon>Bacillati</taxon>
        <taxon>Actinomycetota</taxon>
        <taxon>Actinomycetes</taxon>
        <taxon>Micrococcales</taxon>
        <taxon>Dermacoccaceae</taxon>
        <taxon>Luteipulveratus</taxon>
    </lineage>
</organism>
<evidence type="ECO:0000313" key="1">
    <source>
        <dbReference type="EMBL" id="KNX39529.1"/>
    </source>
</evidence>
<name>A0A0L6CP47_9MICO</name>
<dbReference type="STRING" id="1631356.VV01_15740"/>
<protein>
    <submittedName>
        <fullName evidence="1">Uncharacterized protein</fullName>
    </submittedName>
</protein>
<sequence length="155" mass="16142">MVLVAGGYAGKAWSQNQAASQDHATKLTQAQASAQLAQAGITWRSSGDCTDWYGASCTSVEQINESTVIGLMALRRASGCPVVLTAGTEVGHDDGGAHWRGTRVSIAKNACLTRHLRATYDGASAPGGSRAEWATPSGVQFADTGKQWDVTYPAA</sequence>
<accession>A0A0L6CP47</accession>
<comment type="caution">
    <text evidence="1">The sequence shown here is derived from an EMBL/GenBank/DDBJ whole genome shotgun (WGS) entry which is preliminary data.</text>
</comment>
<gene>
    <name evidence="1" type="ORF">VV01_15740</name>
</gene>
<reference evidence="2" key="1">
    <citation type="submission" date="2015-03" db="EMBL/GenBank/DDBJ databases">
        <title>Luteipulveratus halotolerans sp. nov., a novel actinobacterium (Dermacoccaceae) from Sarawak, Malaysia.</title>
        <authorList>
            <person name="Juboi H."/>
            <person name="Basik A."/>
            <person name="Shamsul S.S."/>
            <person name="Arnold P."/>
            <person name="Schmitt E.K."/>
            <person name="Sanglier J.-J."/>
            <person name="Yeo T."/>
        </authorList>
    </citation>
    <scope>NUCLEOTIDE SEQUENCE [LARGE SCALE GENOMIC DNA]</scope>
    <source>
        <strain evidence="2">C296001</strain>
    </source>
</reference>